<evidence type="ECO:0000313" key="21">
    <source>
        <dbReference type="Proteomes" id="UP000217257"/>
    </source>
</evidence>
<dbReference type="EC" id="7.2.2.14" evidence="4"/>
<dbReference type="SMART" id="SM00831">
    <property type="entry name" value="Cation_ATPase_N"/>
    <property type="match status" value="1"/>
</dbReference>
<dbReference type="NCBIfam" id="TIGR01524">
    <property type="entry name" value="ATPase-IIIB_Mg"/>
    <property type="match status" value="1"/>
</dbReference>
<evidence type="ECO:0000313" key="20">
    <source>
        <dbReference type="EMBL" id="ATB34870.1"/>
    </source>
</evidence>
<dbReference type="Gene3D" id="3.40.1110.10">
    <property type="entry name" value="Calcium-transporting ATPase, cytoplasmic domain N"/>
    <property type="match status" value="1"/>
</dbReference>
<dbReference type="InterPro" id="IPR036412">
    <property type="entry name" value="HAD-like_sf"/>
</dbReference>
<dbReference type="GO" id="GO:0016887">
    <property type="term" value="F:ATP hydrolysis activity"/>
    <property type="evidence" value="ECO:0007669"/>
    <property type="project" value="InterPro"/>
</dbReference>
<evidence type="ECO:0000256" key="14">
    <source>
        <dbReference type="ARBA" id="ARBA00022989"/>
    </source>
</evidence>
<evidence type="ECO:0000256" key="12">
    <source>
        <dbReference type="ARBA" id="ARBA00022842"/>
    </source>
</evidence>
<keyword evidence="10" id="KW-0547">Nucleotide-binding</keyword>
<feature type="transmembrane region" description="Helical" evidence="18">
    <location>
        <begin position="90"/>
        <end position="107"/>
    </location>
</feature>
<keyword evidence="6" id="KW-1003">Cell membrane</keyword>
<protein>
    <recommendedName>
        <fullName evidence="5">Magnesium-transporting ATPase, P-type 1</fullName>
        <ecNumber evidence="4">7.2.2.14</ecNumber>
    </recommendedName>
    <alternativeName>
        <fullName evidence="16">Mg(2+) transport ATPase, P-type 1</fullName>
    </alternativeName>
</protein>
<evidence type="ECO:0000256" key="13">
    <source>
        <dbReference type="ARBA" id="ARBA00022967"/>
    </source>
</evidence>
<name>A0A250IUF3_9BACT</name>
<evidence type="ECO:0000259" key="19">
    <source>
        <dbReference type="SMART" id="SM00831"/>
    </source>
</evidence>
<feature type="transmembrane region" description="Helical" evidence="18">
    <location>
        <begin position="279"/>
        <end position="303"/>
    </location>
</feature>
<comment type="similarity">
    <text evidence="3">Belongs to the cation transport ATPase (P-type) (TC 3.A.3) family. Type IIIB subfamily.</text>
</comment>
<keyword evidence="7" id="KW-0997">Cell inner membrane</keyword>
<feature type="transmembrane region" description="Helical" evidence="18">
    <location>
        <begin position="787"/>
        <end position="806"/>
    </location>
</feature>
<evidence type="ECO:0000256" key="15">
    <source>
        <dbReference type="ARBA" id="ARBA00023136"/>
    </source>
</evidence>
<dbReference type="SFLD" id="SFLDF00027">
    <property type="entry name" value="p-type_atpase"/>
    <property type="match status" value="1"/>
</dbReference>
<dbReference type="InterPro" id="IPR023299">
    <property type="entry name" value="ATPase_P-typ_cyto_dom_N"/>
</dbReference>
<keyword evidence="8" id="KW-0597">Phosphoprotein</keyword>
<dbReference type="GO" id="GO:0015444">
    <property type="term" value="F:P-type magnesium transporter activity"/>
    <property type="evidence" value="ECO:0007669"/>
    <property type="project" value="UniProtKB-EC"/>
</dbReference>
<feature type="transmembrane region" description="Helical" evidence="18">
    <location>
        <begin position="63"/>
        <end position="84"/>
    </location>
</feature>
<reference evidence="20 21" key="1">
    <citation type="submission" date="2017-06" db="EMBL/GenBank/DDBJ databases">
        <title>Sequencing and comparative analysis of myxobacterial genomes.</title>
        <authorList>
            <person name="Rupp O."/>
            <person name="Goesmann A."/>
            <person name="Sogaard-Andersen L."/>
        </authorList>
    </citation>
    <scope>NUCLEOTIDE SEQUENCE [LARGE SCALE GENOMIC DNA]</scope>
    <source>
        <strain evidence="20 21">DSM 52655</strain>
    </source>
</reference>
<keyword evidence="15 18" id="KW-0472">Membrane</keyword>
<dbReference type="InterPro" id="IPR044492">
    <property type="entry name" value="P_typ_ATPase_HD_dom"/>
</dbReference>
<gene>
    <name evidence="20" type="ORF">CYFUS_000277</name>
</gene>
<evidence type="ECO:0000256" key="10">
    <source>
        <dbReference type="ARBA" id="ARBA00022741"/>
    </source>
</evidence>
<dbReference type="Pfam" id="PF00690">
    <property type="entry name" value="Cation_ATPase_N"/>
    <property type="match status" value="1"/>
</dbReference>
<dbReference type="SFLD" id="SFLDS00003">
    <property type="entry name" value="Haloacid_Dehalogenase"/>
    <property type="match status" value="1"/>
</dbReference>
<dbReference type="Pfam" id="PF13246">
    <property type="entry name" value="Cation_ATPase"/>
    <property type="match status" value="1"/>
</dbReference>
<evidence type="ECO:0000256" key="9">
    <source>
        <dbReference type="ARBA" id="ARBA00022692"/>
    </source>
</evidence>
<dbReference type="Pfam" id="PF00689">
    <property type="entry name" value="Cation_ATPase_C"/>
    <property type="match status" value="1"/>
</dbReference>
<evidence type="ECO:0000256" key="18">
    <source>
        <dbReference type="SAM" id="Phobius"/>
    </source>
</evidence>
<feature type="transmembrane region" description="Helical" evidence="18">
    <location>
        <begin position="753"/>
        <end position="775"/>
    </location>
</feature>
<evidence type="ECO:0000256" key="11">
    <source>
        <dbReference type="ARBA" id="ARBA00022840"/>
    </source>
</evidence>
<dbReference type="GO" id="GO:0005886">
    <property type="term" value="C:plasma membrane"/>
    <property type="evidence" value="ECO:0007669"/>
    <property type="project" value="UniProtKB-SubCell"/>
</dbReference>
<accession>A0A250IUF3</accession>
<evidence type="ECO:0000256" key="17">
    <source>
        <dbReference type="ARBA" id="ARBA00047295"/>
    </source>
</evidence>
<evidence type="ECO:0000256" key="4">
    <source>
        <dbReference type="ARBA" id="ARBA00012786"/>
    </source>
</evidence>
<keyword evidence="11" id="KW-0067">ATP-binding</keyword>
<sequence length="849" mass="92848">MKHRSPRTHPEEPPAWCGTQDALLSRLACSSGGLPEAEARERLVRYGPNTPEQHTRRPAWVDFLTRFANPLVLVLLVASGVSVLTHELTSSAIIVGIVLMSVTLDFVQERRADDAAARLRSSVAQKTTVVRDGAEREVPAREIVPGDVVLLAAGSLVPADARLLEARDLFVNQTLLTGEPYPVEKQPGDAPAGTEPSEARNAVFMGTSVISGTGRALVFATGARTTLGDIAHALAGPTPSTTFERDTRHFGMMLMRLTVLLVLFVLMVSVYAHRPLLESFLFAVALAVGLTPELLPMVLSVTLSRGAMRMAARQVIVKRLSAVHDLGSMDVLCTDKTGTLTEARIHLERYEDASGRESEQVLRWAWLNSHFESGLRSPMDEAILAHEEVDGRGWHKVDEVPFDFERRRVSVLLEHEGRRVLVVKGAPEDVLACCSQYEREGVPHALDAEARAGVRARFEALGAEGFRVLAVAWREESPDMQVAHLGDEAELVFAGFTSFLDPPRQSARPALQALIRAGVKVKVVTGDNERVALHVCRQLGLEVEGVLTGAEVGALDDPALQMRAARTTLFARVAPGQKSRVIRALRLRGHVVGYLGDGINDAPSLHAADVGISVDSAVDVAREAADLLLLRHDLAVLYDGVLEGRRAFGNVMKYIRMGTSSNFGNMLSMAGASMLLPFLPLRPIQILLNNLLYDVSELAIPLDEVDAEQLERPTRWDLRFVRQFMAAFGTLSSLFDAATFGVLLLLFHANAALFQTGWFMESLTTQVLVIFVIRTRRDSLRSRPSRWLLASSLGVVVVANVLPFTPPGAWFGFEPPPPALLGALAMLVMGYLLSAELLKRWFFRRYAAG</sequence>
<dbReference type="CDD" id="cd02077">
    <property type="entry name" value="P-type_ATPase_Mg"/>
    <property type="match status" value="1"/>
</dbReference>
<evidence type="ECO:0000256" key="2">
    <source>
        <dbReference type="ARBA" id="ARBA00004429"/>
    </source>
</evidence>
<evidence type="ECO:0000256" key="1">
    <source>
        <dbReference type="ARBA" id="ARBA00003954"/>
    </source>
</evidence>
<dbReference type="PRINTS" id="PR01836">
    <property type="entry name" value="MGATPASE"/>
</dbReference>
<feature type="transmembrane region" description="Helical" evidence="18">
    <location>
        <begin position="253"/>
        <end position="273"/>
    </location>
</feature>
<dbReference type="InterPro" id="IPR008250">
    <property type="entry name" value="ATPase_P-typ_transduc_dom_A_sf"/>
</dbReference>
<feature type="transmembrane region" description="Helical" evidence="18">
    <location>
        <begin position="818"/>
        <end position="838"/>
    </location>
</feature>
<evidence type="ECO:0000256" key="5">
    <source>
        <dbReference type="ARBA" id="ARBA00013555"/>
    </source>
</evidence>
<proteinExistence type="inferred from homology"/>
<dbReference type="SUPFAM" id="SSF81665">
    <property type="entry name" value="Calcium ATPase, transmembrane domain M"/>
    <property type="match status" value="1"/>
</dbReference>
<dbReference type="GO" id="GO:0005524">
    <property type="term" value="F:ATP binding"/>
    <property type="evidence" value="ECO:0007669"/>
    <property type="project" value="UniProtKB-KW"/>
</dbReference>
<dbReference type="InterPro" id="IPR006415">
    <property type="entry name" value="P-type_ATPase_IIIB"/>
</dbReference>
<feature type="transmembrane region" description="Helical" evidence="18">
    <location>
        <begin position="724"/>
        <end position="747"/>
    </location>
</feature>
<comment type="function">
    <text evidence="1">Mediates magnesium influx to the cytosol.</text>
</comment>
<dbReference type="SUPFAM" id="SSF81653">
    <property type="entry name" value="Calcium ATPase, transduction domain A"/>
    <property type="match status" value="1"/>
</dbReference>
<dbReference type="PROSITE" id="PS00154">
    <property type="entry name" value="ATPASE_E1_E2"/>
    <property type="match status" value="1"/>
</dbReference>
<dbReference type="InterPro" id="IPR004014">
    <property type="entry name" value="ATPase_P-typ_cation-transptr_N"/>
</dbReference>
<dbReference type="InterPro" id="IPR001757">
    <property type="entry name" value="P_typ_ATPase"/>
</dbReference>
<evidence type="ECO:0000256" key="3">
    <source>
        <dbReference type="ARBA" id="ARBA00008746"/>
    </source>
</evidence>
<dbReference type="Pfam" id="PF00122">
    <property type="entry name" value="E1-E2_ATPase"/>
    <property type="match status" value="1"/>
</dbReference>
<evidence type="ECO:0000256" key="6">
    <source>
        <dbReference type="ARBA" id="ARBA00022475"/>
    </source>
</evidence>
<dbReference type="Proteomes" id="UP000217257">
    <property type="component" value="Chromosome"/>
</dbReference>
<dbReference type="Gene3D" id="3.40.50.1000">
    <property type="entry name" value="HAD superfamily/HAD-like"/>
    <property type="match status" value="1"/>
</dbReference>
<dbReference type="InterPro" id="IPR018303">
    <property type="entry name" value="ATPase_P-typ_P_site"/>
</dbReference>
<dbReference type="KEGG" id="cfus:CYFUS_000277"/>
<comment type="catalytic activity">
    <reaction evidence="17">
        <text>Mg(2+)(out) + ATP + H2O = Mg(2+)(in) + ADP + phosphate + H(+)</text>
        <dbReference type="Rhea" id="RHEA:10260"/>
        <dbReference type="ChEBI" id="CHEBI:15377"/>
        <dbReference type="ChEBI" id="CHEBI:15378"/>
        <dbReference type="ChEBI" id="CHEBI:18420"/>
        <dbReference type="ChEBI" id="CHEBI:30616"/>
        <dbReference type="ChEBI" id="CHEBI:43474"/>
        <dbReference type="ChEBI" id="CHEBI:456216"/>
        <dbReference type="EC" id="7.2.2.14"/>
    </reaction>
</comment>
<dbReference type="RefSeq" id="WP_095983563.1">
    <property type="nucleotide sequence ID" value="NZ_CP022098.1"/>
</dbReference>
<keyword evidence="9 18" id="KW-0812">Transmembrane</keyword>
<dbReference type="EMBL" id="CP022098">
    <property type="protein sequence ID" value="ATB34870.1"/>
    <property type="molecule type" value="Genomic_DNA"/>
</dbReference>
<dbReference type="SFLD" id="SFLDG00002">
    <property type="entry name" value="C1.7:_P-type_atpase_like"/>
    <property type="match status" value="1"/>
</dbReference>
<dbReference type="Gene3D" id="2.70.150.10">
    <property type="entry name" value="Calcium-transporting ATPase, cytoplasmic transduction domain A"/>
    <property type="match status" value="1"/>
</dbReference>
<keyword evidence="14 18" id="KW-1133">Transmembrane helix</keyword>
<dbReference type="InterPro" id="IPR023214">
    <property type="entry name" value="HAD_sf"/>
</dbReference>
<evidence type="ECO:0000256" key="7">
    <source>
        <dbReference type="ARBA" id="ARBA00022519"/>
    </source>
</evidence>
<dbReference type="AlphaFoldDB" id="A0A250IUF3"/>
<dbReference type="InterPro" id="IPR059000">
    <property type="entry name" value="ATPase_P-type_domA"/>
</dbReference>
<dbReference type="InterPro" id="IPR006068">
    <property type="entry name" value="ATPase_P-typ_cation-transptr_C"/>
</dbReference>
<evidence type="ECO:0000256" key="8">
    <source>
        <dbReference type="ARBA" id="ARBA00022553"/>
    </source>
</evidence>
<keyword evidence="13" id="KW-1278">Translocase</keyword>
<dbReference type="Gene3D" id="1.20.1110.10">
    <property type="entry name" value="Calcium-transporting ATPase, transmembrane domain"/>
    <property type="match status" value="1"/>
</dbReference>
<dbReference type="PANTHER" id="PTHR42861">
    <property type="entry name" value="CALCIUM-TRANSPORTING ATPASE"/>
    <property type="match status" value="1"/>
</dbReference>
<dbReference type="SUPFAM" id="SSF56784">
    <property type="entry name" value="HAD-like"/>
    <property type="match status" value="1"/>
</dbReference>
<comment type="subcellular location">
    <subcellularLocation>
        <location evidence="2">Cell inner membrane</location>
        <topology evidence="2">Multi-pass membrane protein</topology>
    </subcellularLocation>
</comment>
<evidence type="ECO:0000256" key="16">
    <source>
        <dbReference type="ARBA" id="ARBA00029806"/>
    </source>
</evidence>
<organism evidence="20 21">
    <name type="scientific">Cystobacter fuscus</name>
    <dbReference type="NCBI Taxonomy" id="43"/>
    <lineage>
        <taxon>Bacteria</taxon>
        <taxon>Pseudomonadati</taxon>
        <taxon>Myxococcota</taxon>
        <taxon>Myxococcia</taxon>
        <taxon>Myxococcales</taxon>
        <taxon>Cystobacterineae</taxon>
        <taxon>Archangiaceae</taxon>
        <taxon>Cystobacter</taxon>
    </lineage>
</organism>
<dbReference type="InterPro" id="IPR023298">
    <property type="entry name" value="ATPase_P-typ_TM_dom_sf"/>
</dbReference>
<keyword evidence="12" id="KW-0460">Magnesium</keyword>
<feature type="domain" description="Cation-transporting P-type ATPase N-terminal" evidence="19">
    <location>
        <begin position="14"/>
        <end position="87"/>
    </location>
</feature>
<dbReference type="NCBIfam" id="TIGR01494">
    <property type="entry name" value="ATPase_P-type"/>
    <property type="match status" value="2"/>
</dbReference>